<feature type="transmembrane region" description="Helical" evidence="2">
    <location>
        <begin position="200"/>
        <end position="222"/>
    </location>
</feature>
<dbReference type="OMA" id="WLDPEPY"/>
<feature type="compositionally biased region" description="Basic and acidic residues" evidence="1">
    <location>
        <begin position="148"/>
        <end position="159"/>
    </location>
</feature>
<accession>A0A1Y2MG21</accession>
<organism evidence="3 4">
    <name type="scientific">Epicoccum nigrum</name>
    <name type="common">Soil fungus</name>
    <name type="synonym">Epicoccum purpurascens</name>
    <dbReference type="NCBI Taxonomy" id="105696"/>
    <lineage>
        <taxon>Eukaryota</taxon>
        <taxon>Fungi</taxon>
        <taxon>Dikarya</taxon>
        <taxon>Ascomycota</taxon>
        <taxon>Pezizomycotina</taxon>
        <taxon>Dothideomycetes</taxon>
        <taxon>Pleosporomycetidae</taxon>
        <taxon>Pleosporales</taxon>
        <taxon>Pleosporineae</taxon>
        <taxon>Didymellaceae</taxon>
        <taxon>Epicoccum</taxon>
    </lineage>
</organism>
<dbReference type="EMBL" id="KZ107838">
    <property type="protein sequence ID" value="OSS55076.1"/>
    <property type="molecule type" value="Genomic_DNA"/>
</dbReference>
<evidence type="ECO:0000313" key="4">
    <source>
        <dbReference type="Proteomes" id="UP000193240"/>
    </source>
</evidence>
<reference evidence="3 4" key="1">
    <citation type="journal article" date="2017" name="Genome Announc.">
        <title>Genome sequence of the saprophytic ascomycete Epicoccum nigrum ICMP 19927 strain isolated from New Zealand.</title>
        <authorList>
            <person name="Fokin M."/>
            <person name="Fleetwood D."/>
            <person name="Weir B.S."/>
            <person name="Villas-Boas S.G."/>
        </authorList>
    </citation>
    <scope>NUCLEOTIDE SEQUENCE [LARGE SCALE GENOMIC DNA]</scope>
    <source>
        <strain evidence="3 4">ICMP 19927</strain>
    </source>
</reference>
<dbReference type="Proteomes" id="UP000193240">
    <property type="component" value="Unassembled WGS sequence"/>
</dbReference>
<proteinExistence type="predicted"/>
<evidence type="ECO:0000313" key="3">
    <source>
        <dbReference type="EMBL" id="OSS55076.1"/>
    </source>
</evidence>
<feature type="region of interest" description="Disordered" evidence="1">
    <location>
        <begin position="1"/>
        <end position="33"/>
    </location>
</feature>
<feature type="transmembrane region" description="Helical" evidence="2">
    <location>
        <begin position="62"/>
        <end position="83"/>
    </location>
</feature>
<protein>
    <submittedName>
        <fullName evidence="3">Uncharacterized protein</fullName>
    </submittedName>
</protein>
<sequence>MTTSHKQQQQHFLPPSPPPSPPSTRRRTKKHHDDEFAKLAATPLPSPTLSTTFGEQDELEPLWKRIILTPLLCTSFLLSLFLVNARDRARRTTLNTPIPISPYLSFILPSSWRLDPEPYQDQHDSTWGHRNKSTRHVGPSDAVAPKEGWLDERTGEGELGKNSGKGRGKGERGRWHLHKKIRKVARVEVSDAFEGQGRMLGIMAVGMVLSFVGFWVVVRWVWRAFVG</sequence>
<gene>
    <name evidence="3" type="ORF">B5807_01817</name>
</gene>
<dbReference type="InParanoid" id="A0A1Y2MG21"/>
<keyword evidence="2" id="KW-1133">Transmembrane helix</keyword>
<keyword evidence="2" id="KW-0472">Membrane</keyword>
<feature type="compositionally biased region" description="Polar residues" evidence="1">
    <location>
        <begin position="1"/>
        <end position="11"/>
    </location>
</feature>
<feature type="region of interest" description="Disordered" evidence="1">
    <location>
        <begin position="119"/>
        <end position="174"/>
    </location>
</feature>
<evidence type="ECO:0000256" key="2">
    <source>
        <dbReference type="SAM" id="Phobius"/>
    </source>
</evidence>
<keyword evidence="2" id="KW-0812">Transmembrane</keyword>
<name>A0A1Y2MG21_EPING</name>
<keyword evidence="4" id="KW-1185">Reference proteome</keyword>
<dbReference type="AlphaFoldDB" id="A0A1Y2MG21"/>
<evidence type="ECO:0000256" key="1">
    <source>
        <dbReference type="SAM" id="MobiDB-lite"/>
    </source>
</evidence>